<accession>A0A150F487</accession>
<keyword evidence="6 8" id="KW-1133">Transmembrane helix</keyword>
<gene>
    <name evidence="9" type="ORF">AXI58_04940</name>
</gene>
<comment type="subcellular location">
    <subcellularLocation>
        <location evidence="1">Cell membrane</location>
        <topology evidence="1">Multi-pass membrane protein</topology>
    </subcellularLocation>
</comment>
<dbReference type="STRING" id="1793963.AXI58_04940"/>
<dbReference type="PANTHER" id="PTHR30472:SF65">
    <property type="entry name" value="SIDEROPHORE TRANSPORT SYSTEM PERMEASE PROTEIN YFIZ-RELATED"/>
    <property type="match status" value="1"/>
</dbReference>
<keyword evidence="5 8" id="KW-0812">Transmembrane</keyword>
<dbReference type="InterPro" id="IPR000522">
    <property type="entry name" value="ABC_transptr_permease_BtuC"/>
</dbReference>
<evidence type="ECO:0000256" key="4">
    <source>
        <dbReference type="ARBA" id="ARBA00022475"/>
    </source>
</evidence>
<dbReference type="GO" id="GO:0022857">
    <property type="term" value="F:transmembrane transporter activity"/>
    <property type="evidence" value="ECO:0007669"/>
    <property type="project" value="InterPro"/>
</dbReference>
<evidence type="ECO:0000256" key="6">
    <source>
        <dbReference type="ARBA" id="ARBA00022989"/>
    </source>
</evidence>
<dbReference type="FunFam" id="1.10.3470.10:FF:000001">
    <property type="entry name" value="Vitamin B12 ABC transporter permease BtuC"/>
    <property type="match status" value="1"/>
</dbReference>
<evidence type="ECO:0000256" key="8">
    <source>
        <dbReference type="SAM" id="Phobius"/>
    </source>
</evidence>
<dbReference type="GO" id="GO:0005886">
    <property type="term" value="C:plasma membrane"/>
    <property type="evidence" value="ECO:0007669"/>
    <property type="project" value="UniProtKB-SubCell"/>
</dbReference>
<dbReference type="EMBL" id="LSBA01000039">
    <property type="protein sequence ID" value="KXZ13032.1"/>
    <property type="molecule type" value="Genomic_DNA"/>
</dbReference>
<dbReference type="CDD" id="cd06550">
    <property type="entry name" value="TM_ABC_iron-siderophores_like"/>
    <property type="match status" value="1"/>
</dbReference>
<feature type="transmembrane region" description="Helical" evidence="8">
    <location>
        <begin position="73"/>
        <end position="90"/>
    </location>
</feature>
<reference evidence="10" key="1">
    <citation type="submission" date="2016-02" db="EMBL/GenBank/DDBJ databases">
        <authorList>
            <person name="Dunlap C."/>
        </authorList>
    </citation>
    <scope>NUCLEOTIDE SEQUENCE [LARGE SCALE GENOMIC DNA]</scope>
    <source>
        <strain evidence="10">NRRL B-41092</strain>
    </source>
</reference>
<proteinExistence type="inferred from homology"/>
<dbReference type="Proteomes" id="UP000075430">
    <property type="component" value="Unassembled WGS sequence"/>
</dbReference>
<dbReference type="InterPro" id="IPR037294">
    <property type="entry name" value="ABC_BtuC-like"/>
</dbReference>
<evidence type="ECO:0000256" key="3">
    <source>
        <dbReference type="ARBA" id="ARBA00022448"/>
    </source>
</evidence>
<feature type="transmembrane region" description="Helical" evidence="8">
    <location>
        <begin position="316"/>
        <end position="335"/>
    </location>
</feature>
<feature type="transmembrane region" description="Helical" evidence="8">
    <location>
        <begin position="19"/>
        <end position="40"/>
    </location>
</feature>
<feature type="transmembrane region" description="Helical" evidence="8">
    <location>
        <begin position="286"/>
        <end position="304"/>
    </location>
</feature>
<feature type="transmembrane region" description="Helical" evidence="8">
    <location>
        <begin position="102"/>
        <end position="121"/>
    </location>
</feature>
<dbReference type="Pfam" id="PF01032">
    <property type="entry name" value="FecCD"/>
    <property type="match status" value="1"/>
</dbReference>
<feature type="transmembrane region" description="Helical" evidence="8">
    <location>
        <begin position="250"/>
        <end position="274"/>
    </location>
</feature>
<dbReference type="OrthoDB" id="9811721at2"/>
<dbReference type="GO" id="GO:0033214">
    <property type="term" value="P:siderophore-iron import into cell"/>
    <property type="evidence" value="ECO:0007669"/>
    <property type="project" value="TreeGrafter"/>
</dbReference>
<name>A0A150F487_9BACI</name>
<comment type="similarity">
    <text evidence="2">Belongs to the binding-protein-dependent transport system permease family. FecCD subfamily.</text>
</comment>
<evidence type="ECO:0000313" key="10">
    <source>
        <dbReference type="Proteomes" id="UP000075430"/>
    </source>
</evidence>
<sequence>MGDSVTSANRLFIVLKNGFFFLAAVIGLLVSIFFAVSFGAKDITLHTVWSAIFHYNPNITGQQIIHELRLPRVLGAAAVGAAFAAAGALMQGVTRNPLADAGVLGVNAGAMFVVALSFAFFPHLSYALLMVLSFLGAMASTCLIFFISAAGKGGMTPLRITLAGAVVAALLHALSTGVAIYFDLSQDLAFWYAGGVAGIKWAHLKVLVPVILVFIILATSMGRSVTLLSMGNDVASNLGVNTTLTRAAGLMIAVVLAGVSVSAAGSIGFVGLVIPHISRKIVGVTYKLIIPMSALFGAILLILADLASRTVSPPRELAIGIMVALVGVPFFLYIARKEGREL</sequence>
<feature type="transmembrane region" description="Helical" evidence="8">
    <location>
        <begin position="211"/>
        <end position="230"/>
    </location>
</feature>
<evidence type="ECO:0000256" key="5">
    <source>
        <dbReference type="ARBA" id="ARBA00022692"/>
    </source>
</evidence>
<dbReference type="AlphaFoldDB" id="A0A150F487"/>
<feature type="transmembrane region" description="Helical" evidence="8">
    <location>
        <begin position="160"/>
        <end position="182"/>
    </location>
</feature>
<keyword evidence="4" id="KW-1003">Cell membrane</keyword>
<evidence type="ECO:0000256" key="2">
    <source>
        <dbReference type="ARBA" id="ARBA00007935"/>
    </source>
</evidence>
<evidence type="ECO:0000256" key="1">
    <source>
        <dbReference type="ARBA" id="ARBA00004651"/>
    </source>
</evidence>
<dbReference type="PANTHER" id="PTHR30472">
    <property type="entry name" value="FERRIC ENTEROBACTIN TRANSPORT SYSTEM PERMEASE PROTEIN"/>
    <property type="match status" value="1"/>
</dbReference>
<dbReference type="SUPFAM" id="SSF81345">
    <property type="entry name" value="ABC transporter involved in vitamin B12 uptake, BtuC"/>
    <property type="match status" value="1"/>
</dbReference>
<dbReference type="Gene3D" id="1.10.3470.10">
    <property type="entry name" value="ABC transporter involved in vitamin B12 uptake, BtuC"/>
    <property type="match status" value="1"/>
</dbReference>
<organism evidence="9 10">
    <name type="scientific">Bacillus nakamurai</name>
    <dbReference type="NCBI Taxonomy" id="1793963"/>
    <lineage>
        <taxon>Bacteria</taxon>
        <taxon>Bacillati</taxon>
        <taxon>Bacillota</taxon>
        <taxon>Bacilli</taxon>
        <taxon>Bacillales</taxon>
        <taxon>Bacillaceae</taxon>
        <taxon>Bacillus</taxon>
    </lineage>
</organism>
<evidence type="ECO:0000256" key="7">
    <source>
        <dbReference type="ARBA" id="ARBA00023136"/>
    </source>
</evidence>
<keyword evidence="7 8" id="KW-0472">Membrane</keyword>
<protein>
    <submittedName>
        <fullName evidence="9">Ferrichrome ABC transporter permease</fullName>
    </submittedName>
</protein>
<feature type="transmembrane region" description="Helical" evidence="8">
    <location>
        <begin position="127"/>
        <end position="148"/>
    </location>
</feature>
<comment type="caution">
    <text evidence="9">The sequence shown here is derived from an EMBL/GenBank/DDBJ whole genome shotgun (WGS) entry which is preliminary data.</text>
</comment>
<evidence type="ECO:0000313" key="9">
    <source>
        <dbReference type="EMBL" id="KXZ13032.1"/>
    </source>
</evidence>
<keyword evidence="3" id="KW-0813">Transport</keyword>
<keyword evidence="10" id="KW-1185">Reference proteome</keyword>